<accession>A0A1G6XDL2</accession>
<dbReference type="InterPro" id="IPR001406">
    <property type="entry name" value="PsdUridine_synth_TruA"/>
</dbReference>
<evidence type="ECO:0000256" key="2">
    <source>
        <dbReference type="ARBA" id="ARBA00022694"/>
    </source>
</evidence>
<keyword evidence="11" id="KW-1185">Reference proteome</keyword>
<dbReference type="InterPro" id="IPR020097">
    <property type="entry name" value="PsdUridine_synth_TruA_a/b_dom"/>
</dbReference>
<comment type="subunit">
    <text evidence="4">Homodimer.</text>
</comment>
<evidence type="ECO:0000256" key="6">
    <source>
        <dbReference type="PIRSR" id="PIRSR001430-2"/>
    </source>
</evidence>
<feature type="region of interest" description="Disordered" evidence="8">
    <location>
        <begin position="266"/>
        <end position="291"/>
    </location>
</feature>
<dbReference type="NCBIfam" id="TIGR00071">
    <property type="entry name" value="hisT_truA"/>
    <property type="match status" value="1"/>
</dbReference>
<dbReference type="STRING" id="675864.SAMN04489747_1682"/>
<dbReference type="RefSeq" id="WP_090592326.1">
    <property type="nucleotide sequence ID" value="NZ_LT629688.1"/>
</dbReference>
<dbReference type="InterPro" id="IPR020094">
    <property type="entry name" value="TruA/RsuA/RluB/E/F_N"/>
</dbReference>
<evidence type="ECO:0000256" key="8">
    <source>
        <dbReference type="SAM" id="MobiDB-lite"/>
    </source>
</evidence>
<evidence type="ECO:0000256" key="1">
    <source>
        <dbReference type="ARBA" id="ARBA00009375"/>
    </source>
</evidence>
<dbReference type="SUPFAM" id="SSF55120">
    <property type="entry name" value="Pseudouridine synthase"/>
    <property type="match status" value="1"/>
</dbReference>
<dbReference type="GO" id="GO:0003723">
    <property type="term" value="F:RNA binding"/>
    <property type="evidence" value="ECO:0007669"/>
    <property type="project" value="InterPro"/>
</dbReference>
<evidence type="ECO:0000313" key="11">
    <source>
        <dbReference type="Proteomes" id="UP000198546"/>
    </source>
</evidence>
<feature type="active site" description="Nucleophile" evidence="4 5">
    <location>
        <position position="60"/>
    </location>
</feature>
<dbReference type="GO" id="GO:0031119">
    <property type="term" value="P:tRNA pseudouridine synthesis"/>
    <property type="evidence" value="ECO:0007669"/>
    <property type="project" value="UniProtKB-UniRule"/>
</dbReference>
<dbReference type="AlphaFoldDB" id="A0A1G6XDL2"/>
<sequence length="291" mass="32016">MSAERPATRLRIDLAYDGTDFLGWAVQPGYRTVQGLLEEWTPKVLRLAAPVGLVCAGRTDAGVHARAQVAHLDVPAGTDPAVLLRRLRRVLPPDIAVLDVAAAPPGFHARFSALWRRYVYRISDGEGIADPLQRAHVATVRRVVDVDRFNAAAASLLGLHDFAAFCRRKPHATTIRTLQDIEARRVPADPLASKVEVTVRADAFCHSMVRSLVGALTQVATGQRDETWLAEVAASSRRHTQVNVMVARGLTLEEVRYPPDHELAARAAEARTVRGPVERPWTPDDEDEDDE</sequence>
<dbReference type="InterPro" id="IPR020103">
    <property type="entry name" value="PsdUridine_synth_cat_dom_sf"/>
</dbReference>
<keyword evidence="3 4" id="KW-0413">Isomerase</keyword>
<comment type="caution">
    <text evidence="4">Lacks conserved residue(s) required for the propagation of feature annotation.</text>
</comment>
<dbReference type="GO" id="GO:0160147">
    <property type="term" value="F:tRNA pseudouridine(38-40) synthase activity"/>
    <property type="evidence" value="ECO:0007669"/>
    <property type="project" value="UniProtKB-EC"/>
</dbReference>
<dbReference type="PANTHER" id="PTHR11142:SF0">
    <property type="entry name" value="TRNA PSEUDOURIDINE SYNTHASE-LIKE 1"/>
    <property type="match status" value="1"/>
</dbReference>
<comment type="function">
    <text evidence="4">Formation of pseudouridine at positions 38, 39 and 40 in the anticodon stem and loop of transfer RNAs.</text>
</comment>
<dbReference type="EC" id="5.4.99.12" evidence="4"/>
<name>A0A1G6XDL2_9ACTN</name>
<dbReference type="Proteomes" id="UP000198546">
    <property type="component" value="Chromosome i"/>
</dbReference>
<dbReference type="CDD" id="cd02570">
    <property type="entry name" value="PseudoU_synth_EcTruA"/>
    <property type="match status" value="1"/>
</dbReference>
<dbReference type="Pfam" id="PF01416">
    <property type="entry name" value="PseudoU_synth_1"/>
    <property type="match status" value="1"/>
</dbReference>
<evidence type="ECO:0000256" key="7">
    <source>
        <dbReference type="RuleBase" id="RU003792"/>
    </source>
</evidence>
<dbReference type="PANTHER" id="PTHR11142">
    <property type="entry name" value="PSEUDOURIDYLATE SYNTHASE"/>
    <property type="match status" value="1"/>
</dbReference>
<organism evidence="10 11">
    <name type="scientific">Auraticoccus monumenti</name>
    <dbReference type="NCBI Taxonomy" id="675864"/>
    <lineage>
        <taxon>Bacteria</taxon>
        <taxon>Bacillati</taxon>
        <taxon>Actinomycetota</taxon>
        <taxon>Actinomycetes</taxon>
        <taxon>Propionibacteriales</taxon>
        <taxon>Propionibacteriaceae</taxon>
        <taxon>Auraticoccus</taxon>
    </lineage>
</organism>
<dbReference type="PIRSF" id="PIRSF001430">
    <property type="entry name" value="tRNA_psdUrid_synth"/>
    <property type="match status" value="1"/>
</dbReference>
<dbReference type="FunFam" id="3.30.70.580:FF:000001">
    <property type="entry name" value="tRNA pseudouridine synthase A"/>
    <property type="match status" value="1"/>
</dbReference>
<gene>
    <name evidence="4" type="primary">truA</name>
    <name evidence="10" type="ORF">SAMN04489747_1682</name>
</gene>
<comment type="similarity">
    <text evidence="1 4 7">Belongs to the tRNA pseudouridine synthase TruA family.</text>
</comment>
<evidence type="ECO:0000256" key="5">
    <source>
        <dbReference type="PIRSR" id="PIRSR001430-1"/>
    </source>
</evidence>
<evidence type="ECO:0000256" key="3">
    <source>
        <dbReference type="ARBA" id="ARBA00023235"/>
    </source>
</evidence>
<evidence type="ECO:0000256" key="4">
    <source>
        <dbReference type="HAMAP-Rule" id="MF_00171"/>
    </source>
</evidence>
<reference evidence="10 11" key="1">
    <citation type="submission" date="2016-10" db="EMBL/GenBank/DDBJ databases">
        <authorList>
            <person name="de Groot N.N."/>
        </authorList>
    </citation>
    <scope>NUCLEOTIDE SEQUENCE [LARGE SCALE GENOMIC DNA]</scope>
    <source>
        <strain evidence="10 11">MON 2.2</strain>
    </source>
</reference>
<comment type="catalytic activity">
    <reaction evidence="4 7">
        <text>uridine(38/39/40) in tRNA = pseudouridine(38/39/40) in tRNA</text>
        <dbReference type="Rhea" id="RHEA:22376"/>
        <dbReference type="Rhea" id="RHEA-COMP:10085"/>
        <dbReference type="Rhea" id="RHEA-COMP:10087"/>
        <dbReference type="ChEBI" id="CHEBI:65314"/>
        <dbReference type="ChEBI" id="CHEBI:65315"/>
        <dbReference type="EC" id="5.4.99.12"/>
    </reaction>
</comment>
<feature type="binding site" evidence="4 6">
    <location>
        <position position="118"/>
    </location>
    <ligand>
        <name>substrate</name>
    </ligand>
</feature>
<keyword evidence="2 4" id="KW-0819">tRNA processing</keyword>
<dbReference type="Gene3D" id="3.30.70.580">
    <property type="entry name" value="Pseudouridine synthase I, catalytic domain, N-terminal subdomain"/>
    <property type="match status" value="1"/>
</dbReference>
<dbReference type="Gene3D" id="3.30.70.660">
    <property type="entry name" value="Pseudouridine synthase I, catalytic domain, C-terminal subdomain"/>
    <property type="match status" value="1"/>
</dbReference>
<dbReference type="EMBL" id="LT629688">
    <property type="protein sequence ID" value="SDD76258.1"/>
    <property type="molecule type" value="Genomic_DNA"/>
</dbReference>
<dbReference type="InterPro" id="IPR020095">
    <property type="entry name" value="PsdUridine_synth_TruA_C"/>
</dbReference>
<evidence type="ECO:0000313" key="10">
    <source>
        <dbReference type="EMBL" id="SDD76258.1"/>
    </source>
</evidence>
<proteinExistence type="inferred from homology"/>
<feature type="domain" description="Pseudouridine synthase I TruA alpha/beta" evidence="9">
    <location>
        <begin position="152"/>
        <end position="258"/>
    </location>
</feature>
<protein>
    <recommendedName>
        <fullName evidence="4">tRNA pseudouridine synthase A</fullName>
        <ecNumber evidence="4">5.4.99.12</ecNumber>
    </recommendedName>
    <alternativeName>
        <fullName evidence="4">tRNA pseudouridine(38-40) synthase</fullName>
    </alternativeName>
    <alternativeName>
        <fullName evidence="4">tRNA pseudouridylate synthase I</fullName>
    </alternativeName>
    <alternativeName>
        <fullName evidence="4">tRNA-uridine isomerase I</fullName>
    </alternativeName>
</protein>
<evidence type="ECO:0000259" key="9">
    <source>
        <dbReference type="Pfam" id="PF01416"/>
    </source>
</evidence>
<dbReference type="HAMAP" id="MF_00171">
    <property type="entry name" value="TruA"/>
    <property type="match status" value="1"/>
</dbReference>
<dbReference type="OrthoDB" id="9811823at2"/>